<comment type="caution">
    <text evidence="1">The sequence shown here is derived from an EMBL/GenBank/DDBJ whole genome shotgun (WGS) entry which is preliminary data.</text>
</comment>
<name>A0ABW0KDY2_9BACL</name>
<dbReference type="EMBL" id="JBHSMJ010000039">
    <property type="protein sequence ID" value="MFC5451648.1"/>
    <property type="molecule type" value="Genomic_DNA"/>
</dbReference>
<gene>
    <name evidence="1" type="ORF">ACFPOG_25950</name>
</gene>
<evidence type="ECO:0008006" key="3">
    <source>
        <dbReference type="Google" id="ProtNLM"/>
    </source>
</evidence>
<sequence length="56" mass="6667">MITLNYLIAHVDKKKEDSMNIENEVQMLIENRLLRTEQEIVRFEKCSSSDLERKPS</sequence>
<proteinExistence type="predicted"/>
<evidence type="ECO:0000313" key="2">
    <source>
        <dbReference type="Proteomes" id="UP001596044"/>
    </source>
</evidence>
<organism evidence="1 2">
    <name type="scientific">Paenibacillus aestuarii</name>
    <dbReference type="NCBI Taxonomy" id="516965"/>
    <lineage>
        <taxon>Bacteria</taxon>
        <taxon>Bacillati</taxon>
        <taxon>Bacillota</taxon>
        <taxon>Bacilli</taxon>
        <taxon>Bacillales</taxon>
        <taxon>Paenibacillaceae</taxon>
        <taxon>Paenibacillus</taxon>
    </lineage>
</organism>
<dbReference type="Proteomes" id="UP001596044">
    <property type="component" value="Unassembled WGS sequence"/>
</dbReference>
<reference evidence="2" key="1">
    <citation type="journal article" date="2019" name="Int. J. Syst. Evol. Microbiol.">
        <title>The Global Catalogue of Microorganisms (GCM) 10K type strain sequencing project: providing services to taxonomists for standard genome sequencing and annotation.</title>
        <authorList>
            <consortium name="The Broad Institute Genomics Platform"/>
            <consortium name="The Broad Institute Genome Sequencing Center for Infectious Disease"/>
            <person name="Wu L."/>
            <person name="Ma J."/>
        </authorList>
    </citation>
    <scope>NUCLEOTIDE SEQUENCE [LARGE SCALE GENOMIC DNA]</scope>
    <source>
        <strain evidence="2">KACC 11904</strain>
    </source>
</reference>
<keyword evidence="2" id="KW-1185">Reference proteome</keyword>
<protein>
    <recommendedName>
        <fullName evidence="3">Sporulation histidine kinase inhibitor Sda</fullName>
    </recommendedName>
</protein>
<accession>A0ABW0KDY2</accession>
<evidence type="ECO:0000313" key="1">
    <source>
        <dbReference type="EMBL" id="MFC5451648.1"/>
    </source>
</evidence>
<dbReference type="RefSeq" id="WP_270881095.1">
    <property type="nucleotide sequence ID" value="NZ_JAQFVF010000045.1"/>
</dbReference>